<keyword evidence="1" id="KW-0472">Membrane</keyword>
<keyword evidence="1" id="KW-1133">Transmembrane helix</keyword>
<evidence type="ECO:0000313" key="2">
    <source>
        <dbReference type="EMBL" id="GAF67478.1"/>
    </source>
</evidence>
<dbReference type="AlphaFoldDB" id="X0RFF7"/>
<keyword evidence="1" id="KW-0812">Transmembrane</keyword>
<accession>X0RFF7</accession>
<dbReference type="InterPro" id="IPR036259">
    <property type="entry name" value="MFS_trans_sf"/>
</dbReference>
<proteinExistence type="predicted"/>
<feature type="non-terminal residue" evidence="2">
    <location>
        <position position="1"/>
    </location>
</feature>
<protein>
    <submittedName>
        <fullName evidence="2">Uncharacterized protein</fullName>
    </submittedName>
</protein>
<feature type="transmembrane region" description="Helical" evidence="1">
    <location>
        <begin position="12"/>
        <end position="34"/>
    </location>
</feature>
<gene>
    <name evidence="2" type="ORF">S01H1_14541</name>
</gene>
<comment type="caution">
    <text evidence="2">The sequence shown here is derived from an EMBL/GenBank/DDBJ whole genome shotgun (WGS) entry which is preliminary data.</text>
</comment>
<feature type="transmembrane region" description="Helical" evidence="1">
    <location>
        <begin position="82"/>
        <end position="101"/>
    </location>
</feature>
<reference evidence="2" key="1">
    <citation type="journal article" date="2014" name="Front. Microbiol.">
        <title>High frequency of phylogenetically diverse reductive dehalogenase-homologous genes in deep subseafloor sedimentary metagenomes.</title>
        <authorList>
            <person name="Kawai M."/>
            <person name="Futagami T."/>
            <person name="Toyoda A."/>
            <person name="Takaki Y."/>
            <person name="Nishi S."/>
            <person name="Hori S."/>
            <person name="Arai W."/>
            <person name="Tsubouchi T."/>
            <person name="Morono Y."/>
            <person name="Uchiyama I."/>
            <person name="Ito T."/>
            <person name="Fujiyama A."/>
            <person name="Inagaki F."/>
            <person name="Takami H."/>
        </authorList>
    </citation>
    <scope>NUCLEOTIDE SEQUENCE</scope>
    <source>
        <strain evidence="2">Expedition CK06-06</strain>
    </source>
</reference>
<feature type="non-terminal residue" evidence="2">
    <location>
        <position position="391"/>
    </location>
</feature>
<evidence type="ECO:0000256" key="1">
    <source>
        <dbReference type="SAM" id="Phobius"/>
    </source>
</evidence>
<feature type="transmembrane region" description="Helical" evidence="1">
    <location>
        <begin position="54"/>
        <end position="75"/>
    </location>
</feature>
<dbReference type="SUPFAM" id="SSF103473">
    <property type="entry name" value="MFS general substrate transporter"/>
    <property type="match status" value="1"/>
</dbReference>
<name>X0RFF7_9ZZZZ</name>
<dbReference type="EMBL" id="BARS01007571">
    <property type="protein sequence ID" value="GAF67478.1"/>
    <property type="molecule type" value="Genomic_DNA"/>
</dbReference>
<sequence>QPFIDLLHAPRALWGINLAYVLEGMVYFGMLGYLSIYVPGFIFQAIDGADEAAHYMIMVLTAGITIAMFFLGVVADKRGVRFALITAFVFMLVGRGIWAGAPNLFGLEPVKPGVFADDKISLHVTQLDTRYGNKTITTATIITNDENSLDVDRALKLDLSAGKGTTPSAALESKLVQLNDVRLVSGEGEEWTVEYGSEPIAARLLIHSGDQLDLHPGDVLSLKRAYVTNNEEEQHRKEMTPEQQAAKARELRDGAKLSVNRAKVVKLEQDGDEFVLRIENPEDVAAVDTSGCEEREDTYVIRSHWLNDIEAVNTFPLQIASGTGLEPDEDLESWRVQLETATIVEGEEGEWYLEYGRDATVTLLLIDDSTIKAIKKRLVNDLSLGEGVALD</sequence>
<organism evidence="2">
    <name type="scientific">marine sediment metagenome</name>
    <dbReference type="NCBI Taxonomy" id="412755"/>
    <lineage>
        <taxon>unclassified sequences</taxon>
        <taxon>metagenomes</taxon>
        <taxon>ecological metagenomes</taxon>
    </lineage>
</organism>